<feature type="active site" evidence="5 6">
    <location>
        <position position="184"/>
    </location>
</feature>
<keyword evidence="1 5" id="KW-0963">Cytoplasm</keyword>
<dbReference type="NCBIfam" id="NF001965">
    <property type="entry name" value="PRK00742.1"/>
    <property type="match status" value="1"/>
</dbReference>
<protein>
    <recommendedName>
        <fullName evidence="5">Protein-glutamate methylesterase/protein-glutamine glutaminase</fullName>
        <ecNumber evidence="5">3.1.1.61</ecNumber>
        <ecNumber evidence="5">3.5.1.44</ecNumber>
    </recommendedName>
</protein>
<evidence type="ECO:0000256" key="7">
    <source>
        <dbReference type="PROSITE-ProRule" id="PRU00169"/>
    </source>
</evidence>
<dbReference type="InterPro" id="IPR000673">
    <property type="entry name" value="Sig_transdc_resp-reg_Me-estase"/>
</dbReference>
<keyword evidence="10" id="KW-0808">Transferase</keyword>
<feature type="active site" evidence="5 6">
    <location>
        <position position="211"/>
    </location>
</feature>
<evidence type="ECO:0000259" key="8">
    <source>
        <dbReference type="PROSITE" id="PS50110"/>
    </source>
</evidence>
<dbReference type="RefSeq" id="WP_379485698.1">
    <property type="nucleotide sequence ID" value="NZ_JBHLWK010000001.1"/>
</dbReference>
<evidence type="ECO:0000313" key="10">
    <source>
        <dbReference type="EMBL" id="MFC0202832.1"/>
    </source>
</evidence>
<feature type="domain" description="CheB-type methylesterase" evidence="9">
    <location>
        <begin position="174"/>
        <end position="365"/>
    </location>
</feature>
<gene>
    <name evidence="5 10" type="primary">cheB</name>
    <name evidence="10" type="ORF">ACFFJC_00940</name>
</gene>
<evidence type="ECO:0000256" key="3">
    <source>
        <dbReference type="ARBA" id="ARBA00022801"/>
    </source>
</evidence>
<dbReference type="PANTHER" id="PTHR42872:SF6">
    <property type="entry name" value="PROTEIN-GLUTAMATE METHYLESTERASE_PROTEIN-GLUTAMINE GLUTAMINASE"/>
    <property type="match status" value="1"/>
</dbReference>
<evidence type="ECO:0000256" key="6">
    <source>
        <dbReference type="PROSITE-ProRule" id="PRU00050"/>
    </source>
</evidence>
<dbReference type="EC" id="3.5.1.44" evidence="5"/>
<comment type="PTM">
    <text evidence="5">Phosphorylated by CheA. Phosphorylation of the N-terminal regulatory domain activates the methylesterase activity.</text>
</comment>
<feature type="modified residue" description="4-aspartylphosphate" evidence="5 7">
    <location>
        <position position="53"/>
    </location>
</feature>
<dbReference type="GO" id="GO:0032259">
    <property type="term" value="P:methylation"/>
    <property type="evidence" value="ECO:0007669"/>
    <property type="project" value="UniProtKB-KW"/>
</dbReference>
<evidence type="ECO:0000256" key="2">
    <source>
        <dbReference type="ARBA" id="ARBA00022500"/>
    </source>
</evidence>
<dbReference type="SMART" id="SM00448">
    <property type="entry name" value="REC"/>
    <property type="match status" value="1"/>
</dbReference>
<dbReference type="GO" id="GO:0008984">
    <property type="term" value="F:protein-glutamate methylesterase activity"/>
    <property type="evidence" value="ECO:0007669"/>
    <property type="project" value="UniProtKB-EC"/>
</dbReference>
<comment type="similarity">
    <text evidence="5">Belongs to the CheB family.</text>
</comment>
<dbReference type="InterPro" id="IPR011006">
    <property type="entry name" value="CheY-like_superfamily"/>
</dbReference>
<evidence type="ECO:0000256" key="5">
    <source>
        <dbReference type="HAMAP-Rule" id="MF_00099"/>
    </source>
</evidence>
<dbReference type="EMBL" id="JBHLWK010000001">
    <property type="protein sequence ID" value="MFC0202832.1"/>
    <property type="molecule type" value="Genomic_DNA"/>
</dbReference>
<dbReference type="HAMAP" id="MF_00099">
    <property type="entry name" value="CheB_chemtxs"/>
    <property type="match status" value="1"/>
</dbReference>
<accession>A0ABV6CQ45</accession>
<keyword evidence="5 7" id="KW-0597">Phosphoprotein</keyword>
<dbReference type="GO" id="GO:0008168">
    <property type="term" value="F:methyltransferase activity"/>
    <property type="evidence" value="ECO:0007669"/>
    <property type="project" value="UniProtKB-KW"/>
</dbReference>
<feature type="domain" description="Response regulatory" evidence="8">
    <location>
        <begin position="3"/>
        <end position="119"/>
    </location>
</feature>
<proteinExistence type="inferred from homology"/>
<comment type="subcellular location">
    <subcellularLocation>
        <location evidence="5">Cytoplasm</location>
    </subcellularLocation>
</comment>
<organism evidence="10 11">
    <name type="scientific">Novosphingobium soli</name>
    <dbReference type="NCBI Taxonomy" id="574956"/>
    <lineage>
        <taxon>Bacteria</taxon>
        <taxon>Pseudomonadati</taxon>
        <taxon>Pseudomonadota</taxon>
        <taxon>Alphaproteobacteria</taxon>
        <taxon>Sphingomonadales</taxon>
        <taxon>Sphingomonadaceae</taxon>
        <taxon>Novosphingobium</taxon>
    </lineage>
</organism>
<dbReference type="EC" id="3.1.1.61" evidence="5"/>
<dbReference type="SUPFAM" id="SSF52172">
    <property type="entry name" value="CheY-like"/>
    <property type="match status" value="1"/>
</dbReference>
<sequence>MTKLLIVDDSALMRRLLTEIFQSAGDFDVAVARNGGEALAMLPTFAPDVVTLDVHMPGMDGLACLDRIMVQHPCPVVMVSSLTAEGAEETLEAMTLGAIDFVPKPRGAISLEIDDIAGELVDKVRAAAQARIPRTARLRDRVRAAGAGGLRHSRTHFTTAPPRLAPVSMRGEVFEPGLVLVGCSTGGPPALDALLGALPADFPWPILIAQHMPASFTGALARRLDRMCALTVQEVDKATPLLPGHAYVGRGDADLVLSRRGAALVALPAPSSPDHFWHPSVDRLVESAMRLVRPERLIGVLMTGMGTDGASAMAKLKQDGGLTLAEAESTAVVWGMPGALVKRDGASCVSPLHEIAADLARLLPR</sequence>
<comment type="function">
    <text evidence="5">Involved in chemotaxis. Part of a chemotaxis signal transduction system that modulates chemotaxis in response to various stimuli. Catalyzes the demethylation of specific methylglutamate residues introduced into the chemoreceptors (methyl-accepting chemotaxis proteins or MCP) by CheR. Also mediates the irreversible deamidation of specific glutamine residues to glutamic acid.</text>
</comment>
<keyword evidence="11" id="KW-1185">Reference proteome</keyword>
<dbReference type="InterPro" id="IPR008248">
    <property type="entry name" value="CheB-like"/>
</dbReference>
<evidence type="ECO:0000259" key="9">
    <source>
        <dbReference type="PROSITE" id="PS50122"/>
    </source>
</evidence>
<dbReference type="PIRSF" id="PIRSF000876">
    <property type="entry name" value="RR_chemtxs_CheB"/>
    <property type="match status" value="1"/>
</dbReference>
<dbReference type="CDD" id="cd17541">
    <property type="entry name" value="REC_CheB-like"/>
    <property type="match status" value="1"/>
</dbReference>
<evidence type="ECO:0000313" key="11">
    <source>
        <dbReference type="Proteomes" id="UP001589798"/>
    </source>
</evidence>
<comment type="catalytic activity">
    <reaction evidence="4 5">
        <text>[protein]-L-glutamate 5-O-methyl ester + H2O = L-glutamyl-[protein] + methanol + H(+)</text>
        <dbReference type="Rhea" id="RHEA:23236"/>
        <dbReference type="Rhea" id="RHEA-COMP:10208"/>
        <dbReference type="Rhea" id="RHEA-COMP:10311"/>
        <dbReference type="ChEBI" id="CHEBI:15377"/>
        <dbReference type="ChEBI" id="CHEBI:15378"/>
        <dbReference type="ChEBI" id="CHEBI:17790"/>
        <dbReference type="ChEBI" id="CHEBI:29973"/>
        <dbReference type="ChEBI" id="CHEBI:82795"/>
        <dbReference type="EC" id="3.1.1.61"/>
    </reaction>
</comment>
<keyword evidence="10" id="KW-0489">Methyltransferase</keyword>
<comment type="domain">
    <text evidence="5">Contains a C-terminal catalytic domain, and an N-terminal region which modulates catalytic activity.</text>
</comment>
<dbReference type="Gene3D" id="3.40.50.180">
    <property type="entry name" value="Methylesterase CheB, C-terminal domain"/>
    <property type="match status" value="1"/>
</dbReference>
<keyword evidence="2 5" id="KW-0145">Chemotaxis</keyword>
<name>A0ABV6CQ45_9SPHN</name>
<keyword evidence="3 5" id="KW-0378">Hydrolase</keyword>
<dbReference type="InterPro" id="IPR035909">
    <property type="entry name" value="CheB_C"/>
</dbReference>
<dbReference type="PROSITE" id="PS50122">
    <property type="entry name" value="CHEB"/>
    <property type="match status" value="1"/>
</dbReference>
<feature type="active site" evidence="5 6">
    <location>
        <position position="308"/>
    </location>
</feature>
<dbReference type="Pfam" id="PF00072">
    <property type="entry name" value="Response_reg"/>
    <property type="match status" value="1"/>
</dbReference>
<dbReference type="PANTHER" id="PTHR42872">
    <property type="entry name" value="PROTEIN-GLUTAMATE METHYLESTERASE/PROTEIN-GLUTAMINE GLUTAMINASE"/>
    <property type="match status" value="1"/>
</dbReference>
<dbReference type="CDD" id="cd16432">
    <property type="entry name" value="CheB_Rec"/>
    <property type="match status" value="1"/>
</dbReference>
<reference evidence="10 11" key="1">
    <citation type="submission" date="2024-09" db="EMBL/GenBank/DDBJ databases">
        <authorList>
            <person name="Sun Q."/>
            <person name="Mori K."/>
        </authorList>
    </citation>
    <scope>NUCLEOTIDE SEQUENCE [LARGE SCALE GENOMIC DNA]</scope>
    <source>
        <strain evidence="10 11">CCM 7706</strain>
    </source>
</reference>
<dbReference type="InterPro" id="IPR001789">
    <property type="entry name" value="Sig_transdc_resp-reg_receiver"/>
</dbReference>
<comment type="caution">
    <text evidence="10">The sequence shown here is derived from an EMBL/GenBank/DDBJ whole genome shotgun (WGS) entry which is preliminary data.</text>
</comment>
<dbReference type="Gene3D" id="3.40.50.2300">
    <property type="match status" value="1"/>
</dbReference>
<dbReference type="Proteomes" id="UP001589798">
    <property type="component" value="Unassembled WGS sequence"/>
</dbReference>
<dbReference type="Pfam" id="PF01339">
    <property type="entry name" value="CheB_methylest"/>
    <property type="match status" value="1"/>
</dbReference>
<evidence type="ECO:0000256" key="4">
    <source>
        <dbReference type="ARBA" id="ARBA00048267"/>
    </source>
</evidence>
<dbReference type="SUPFAM" id="SSF52738">
    <property type="entry name" value="Methylesterase CheB, C-terminal domain"/>
    <property type="match status" value="1"/>
</dbReference>
<evidence type="ECO:0000256" key="1">
    <source>
        <dbReference type="ARBA" id="ARBA00022490"/>
    </source>
</evidence>
<comment type="catalytic activity">
    <reaction evidence="5">
        <text>L-glutaminyl-[protein] + H2O = L-glutamyl-[protein] + NH4(+)</text>
        <dbReference type="Rhea" id="RHEA:16441"/>
        <dbReference type="Rhea" id="RHEA-COMP:10207"/>
        <dbReference type="Rhea" id="RHEA-COMP:10208"/>
        <dbReference type="ChEBI" id="CHEBI:15377"/>
        <dbReference type="ChEBI" id="CHEBI:28938"/>
        <dbReference type="ChEBI" id="CHEBI:29973"/>
        <dbReference type="ChEBI" id="CHEBI:30011"/>
        <dbReference type="EC" id="3.5.1.44"/>
    </reaction>
</comment>
<dbReference type="PROSITE" id="PS50110">
    <property type="entry name" value="RESPONSE_REGULATORY"/>
    <property type="match status" value="1"/>
</dbReference>